<proteinExistence type="inferred from homology"/>
<keyword evidence="7" id="KW-0521">NADP</keyword>
<dbReference type="InterPro" id="IPR025700">
    <property type="entry name" value="Lys/Orn_oxygenase"/>
</dbReference>
<evidence type="ECO:0000256" key="4">
    <source>
        <dbReference type="ARBA" id="ARBA00012881"/>
    </source>
</evidence>
<evidence type="ECO:0000256" key="8">
    <source>
        <dbReference type="ARBA" id="ARBA00023002"/>
    </source>
</evidence>
<evidence type="ECO:0000256" key="2">
    <source>
        <dbReference type="ARBA" id="ARBA00004924"/>
    </source>
</evidence>
<dbReference type="AlphaFoldDB" id="A0A6A5YUC0"/>
<keyword evidence="5" id="KW-0285">Flavoprotein</keyword>
<dbReference type="InterPro" id="IPR036188">
    <property type="entry name" value="FAD/NAD-bd_sf"/>
</dbReference>
<keyword evidence="8" id="KW-0560">Oxidoreductase</keyword>
<comment type="catalytic activity">
    <reaction evidence="9">
        <text>L-ornithine + NADPH + O2 = N(5)-hydroxy-L-ornithine + NADP(+) + H2O</text>
        <dbReference type="Rhea" id="RHEA:41508"/>
        <dbReference type="ChEBI" id="CHEBI:15377"/>
        <dbReference type="ChEBI" id="CHEBI:15379"/>
        <dbReference type="ChEBI" id="CHEBI:46911"/>
        <dbReference type="ChEBI" id="CHEBI:57783"/>
        <dbReference type="ChEBI" id="CHEBI:58349"/>
        <dbReference type="ChEBI" id="CHEBI:78275"/>
        <dbReference type="EC" id="1.14.13.196"/>
    </reaction>
</comment>
<dbReference type="PANTHER" id="PTHR42802">
    <property type="entry name" value="MONOOXYGENASE"/>
    <property type="match status" value="1"/>
</dbReference>
<evidence type="ECO:0000256" key="5">
    <source>
        <dbReference type="ARBA" id="ARBA00022630"/>
    </source>
</evidence>
<keyword evidence="11" id="KW-0503">Monooxygenase</keyword>
<keyword evidence="12" id="KW-1185">Reference proteome</keyword>
<evidence type="ECO:0000256" key="9">
    <source>
        <dbReference type="ARBA" id="ARBA00047598"/>
    </source>
</evidence>
<evidence type="ECO:0000256" key="3">
    <source>
        <dbReference type="ARBA" id="ARBA00007588"/>
    </source>
</evidence>
<sequence>MASAELNERPTTPTSNASPSYDLVCIGFGPAQIATAIALREAKQPNNALFLERKQSFSWHSTSVPRSRMNIPFANDLATPRNPKSDFTYVNYLLAKGRLVEFANSDRLQPLRIEFEEYLRWCAEHFKDQVQYGHEVVAIAPERTPEGVRGWNVAVKGETGQTYIVRAKKILAPALSSSSTKSRRQPQLFNIDFEAGQRIVSFDQYLDRRDEIREPRKERLDIALVGNGQRMLEVLDDLLSCHRLGNITVVTENEALAPVRSLGHSESPSNPRLCEIWKRPSNESRSDIQDAPELVQRIYSRAYDKQLQTKGRYTLSVRSSDASLPRSHLIVAENNGTAALGHAGNELFGDVNTLVLGCREKGESLQEVQFKRNTVAPGCRIWLISAKSEGGRSLAKDLAIRAGEVVRALGVRLDARQDQMVINARM</sequence>
<evidence type="ECO:0000256" key="10">
    <source>
        <dbReference type="ARBA" id="ARBA00049248"/>
    </source>
</evidence>
<comment type="catalytic activity">
    <reaction evidence="10">
        <text>L-ornithine + NADH + O2 = N(5)-hydroxy-L-ornithine + NAD(+) + H2O</text>
        <dbReference type="Rhea" id="RHEA:41512"/>
        <dbReference type="ChEBI" id="CHEBI:15377"/>
        <dbReference type="ChEBI" id="CHEBI:15379"/>
        <dbReference type="ChEBI" id="CHEBI:46911"/>
        <dbReference type="ChEBI" id="CHEBI:57540"/>
        <dbReference type="ChEBI" id="CHEBI:57945"/>
        <dbReference type="ChEBI" id="CHEBI:78275"/>
        <dbReference type="EC" id="1.14.13.196"/>
    </reaction>
</comment>
<evidence type="ECO:0000313" key="12">
    <source>
        <dbReference type="Proteomes" id="UP000799770"/>
    </source>
</evidence>
<accession>A0A6A5YUC0</accession>
<dbReference type="OrthoDB" id="3519933at2759"/>
<dbReference type="Gene3D" id="3.50.50.60">
    <property type="entry name" value="FAD/NAD(P)-binding domain"/>
    <property type="match status" value="1"/>
</dbReference>
<protein>
    <recommendedName>
        <fullName evidence="4">L-ornithine N(5)-monooxygenase [NAD(P)H]</fullName>
        <ecNumber evidence="4">1.14.13.196</ecNumber>
    </recommendedName>
</protein>
<comment type="pathway">
    <text evidence="2">Siderophore biosynthesis.</text>
</comment>
<comment type="cofactor">
    <cofactor evidence="1">
        <name>FAD</name>
        <dbReference type="ChEBI" id="CHEBI:57692"/>
    </cofactor>
</comment>
<evidence type="ECO:0000256" key="7">
    <source>
        <dbReference type="ARBA" id="ARBA00022857"/>
    </source>
</evidence>
<name>A0A6A5YUC0_9PLEO</name>
<dbReference type="EC" id="1.14.13.196" evidence="4"/>
<reference evidence="11" key="1">
    <citation type="journal article" date="2020" name="Stud. Mycol.">
        <title>101 Dothideomycetes genomes: a test case for predicting lifestyles and emergence of pathogens.</title>
        <authorList>
            <person name="Haridas S."/>
            <person name="Albert R."/>
            <person name="Binder M."/>
            <person name="Bloem J."/>
            <person name="Labutti K."/>
            <person name="Salamov A."/>
            <person name="Andreopoulos B."/>
            <person name="Baker S."/>
            <person name="Barry K."/>
            <person name="Bills G."/>
            <person name="Bluhm B."/>
            <person name="Cannon C."/>
            <person name="Castanera R."/>
            <person name="Culley D."/>
            <person name="Daum C."/>
            <person name="Ezra D."/>
            <person name="Gonzalez J."/>
            <person name="Henrissat B."/>
            <person name="Kuo A."/>
            <person name="Liang C."/>
            <person name="Lipzen A."/>
            <person name="Lutzoni F."/>
            <person name="Magnuson J."/>
            <person name="Mondo S."/>
            <person name="Nolan M."/>
            <person name="Ohm R."/>
            <person name="Pangilinan J."/>
            <person name="Park H.-J."/>
            <person name="Ramirez L."/>
            <person name="Alfaro M."/>
            <person name="Sun H."/>
            <person name="Tritt A."/>
            <person name="Yoshinaga Y."/>
            <person name="Zwiers L.-H."/>
            <person name="Turgeon B."/>
            <person name="Goodwin S."/>
            <person name="Spatafora J."/>
            <person name="Crous P."/>
            <person name="Grigoriev I."/>
        </authorList>
    </citation>
    <scope>NUCLEOTIDE SEQUENCE</scope>
    <source>
        <strain evidence="11">CBS 627.86</strain>
    </source>
</reference>
<dbReference type="PANTHER" id="PTHR42802:SF1">
    <property type="entry name" value="L-ORNITHINE N(5)-MONOOXYGENASE"/>
    <property type="match status" value="1"/>
</dbReference>
<comment type="similarity">
    <text evidence="3">Belongs to the lysine N(6)-hydroxylase/L-ornithine N(5)-oxygenase family.</text>
</comment>
<dbReference type="Pfam" id="PF13434">
    <property type="entry name" value="Lys_Orn_oxgnase"/>
    <property type="match status" value="1"/>
</dbReference>
<evidence type="ECO:0000256" key="1">
    <source>
        <dbReference type="ARBA" id="ARBA00001974"/>
    </source>
</evidence>
<keyword evidence="6" id="KW-0274">FAD</keyword>
<dbReference type="GO" id="GO:0006879">
    <property type="term" value="P:intracellular iron ion homeostasis"/>
    <property type="evidence" value="ECO:0007669"/>
    <property type="project" value="TreeGrafter"/>
</dbReference>
<dbReference type="SUPFAM" id="SSF51905">
    <property type="entry name" value="FAD/NAD(P)-binding domain"/>
    <property type="match status" value="1"/>
</dbReference>
<organism evidence="11 12">
    <name type="scientific">Lophiotrema nucula</name>
    <dbReference type="NCBI Taxonomy" id="690887"/>
    <lineage>
        <taxon>Eukaryota</taxon>
        <taxon>Fungi</taxon>
        <taxon>Dikarya</taxon>
        <taxon>Ascomycota</taxon>
        <taxon>Pezizomycotina</taxon>
        <taxon>Dothideomycetes</taxon>
        <taxon>Pleosporomycetidae</taxon>
        <taxon>Pleosporales</taxon>
        <taxon>Lophiotremataceae</taxon>
        <taxon>Lophiotrema</taxon>
    </lineage>
</organism>
<evidence type="ECO:0000256" key="6">
    <source>
        <dbReference type="ARBA" id="ARBA00022827"/>
    </source>
</evidence>
<dbReference type="GO" id="GO:0004497">
    <property type="term" value="F:monooxygenase activity"/>
    <property type="evidence" value="ECO:0007669"/>
    <property type="project" value="UniProtKB-KW"/>
</dbReference>
<dbReference type="EMBL" id="ML977337">
    <property type="protein sequence ID" value="KAF2110735.1"/>
    <property type="molecule type" value="Genomic_DNA"/>
</dbReference>
<gene>
    <name evidence="11" type="ORF">BDV96DRAFT_603800</name>
</gene>
<evidence type="ECO:0000313" key="11">
    <source>
        <dbReference type="EMBL" id="KAF2110735.1"/>
    </source>
</evidence>
<dbReference type="Proteomes" id="UP000799770">
    <property type="component" value="Unassembled WGS sequence"/>
</dbReference>